<dbReference type="Gene3D" id="1.20.1050.10">
    <property type="match status" value="1"/>
</dbReference>
<reference evidence="2 3" key="1">
    <citation type="submission" date="2019-04" db="EMBL/GenBank/DDBJ databases">
        <title>Natronospirillum operosus gen. nov., sp. nov., a haloalkaliphilic satellite isolated from decaying biomass of laboratory culture of cyanobacterium Geitlerinema sp. and proposal of Natronospirillaceae fam. nov. and Saccharospirillaceae fam. nov.</title>
        <authorList>
            <person name="Kevbrin V."/>
            <person name="Boltyanskaya Y."/>
            <person name="Koziaeva V."/>
            <person name="Grouzdev D.S."/>
            <person name="Park M."/>
            <person name="Cho J."/>
        </authorList>
    </citation>
    <scope>NUCLEOTIDE SEQUENCE [LARGE SCALE GENOMIC DNA]</scope>
    <source>
        <strain evidence="2 3">G-116</strain>
    </source>
</reference>
<name>A0A4Z0W9U1_9GAMM</name>
<dbReference type="AlphaFoldDB" id="A0A4Z0W9U1"/>
<feature type="domain" description="GST N-terminal" evidence="1">
    <location>
        <begin position="1"/>
        <end position="73"/>
    </location>
</feature>
<dbReference type="InterPro" id="IPR004045">
    <property type="entry name" value="Glutathione_S-Trfase_N"/>
</dbReference>
<evidence type="ECO:0000313" key="3">
    <source>
        <dbReference type="Proteomes" id="UP000297475"/>
    </source>
</evidence>
<dbReference type="InterPro" id="IPR036249">
    <property type="entry name" value="Thioredoxin-like_sf"/>
</dbReference>
<organism evidence="2 3">
    <name type="scientific">Natronospirillum operosum</name>
    <dbReference type="NCBI Taxonomy" id="2759953"/>
    <lineage>
        <taxon>Bacteria</taxon>
        <taxon>Pseudomonadati</taxon>
        <taxon>Pseudomonadota</taxon>
        <taxon>Gammaproteobacteria</taxon>
        <taxon>Oceanospirillales</taxon>
        <taxon>Natronospirillaceae</taxon>
        <taxon>Natronospirillum</taxon>
    </lineage>
</organism>
<dbReference type="Gene3D" id="3.40.30.10">
    <property type="entry name" value="Glutaredoxin"/>
    <property type="match status" value="1"/>
</dbReference>
<dbReference type="SUPFAM" id="SSF47616">
    <property type="entry name" value="GST C-terminal domain-like"/>
    <property type="match status" value="1"/>
</dbReference>
<dbReference type="Pfam" id="PF13417">
    <property type="entry name" value="GST_N_3"/>
    <property type="match status" value="1"/>
</dbReference>
<dbReference type="InterPro" id="IPR036282">
    <property type="entry name" value="Glutathione-S-Trfase_C_sf"/>
</dbReference>
<dbReference type="Proteomes" id="UP000297475">
    <property type="component" value="Unassembled WGS sequence"/>
</dbReference>
<protein>
    <submittedName>
        <fullName evidence="2">Glutathione S-transferase</fullName>
    </submittedName>
</protein>
<dbReference type="OrthoDB" id="8634103at2"/>
<sequence>MQLYGSYTSPYVRHCRIALLETGTSFELIETDNKASAEGSPAQKVPYMEDGNVRLYDSASILKYIRERAGQAWLPDVKQFDLFCLANTVLDASVNVFQLERAGIDPQSNDYLKRQSARISTTVEALEAWAQEKPLQWNDATLRVACFVAWAQYRQRVDFAACPALLTWLETASTRDEFKSTAPPPA</sequence>
<keyword evidence="3" id="KW-1185">Reference proteome</keyword>
<proteinExistence type="predicted"/>
<evidence type="ECO:0000259" key="1">
    <source>
        <dbReference type="PROSITE" id="PS50404"/>
    </source>
</evidence>
<accession>A0A4Z0W9U1</accession>
<dbReference type="GO" id="GO:0016740">
    <property type="term" value="F:transferase activity"/>
    <property type="evidence" value="ECO:0007669"/>
    <property type="project" value="UniProtKB-KW"/>
</dbReference>
<keyword evidence="2" id="KW-0808">Transferase</keyword>
<dbReference type="PROSITE" id="PS50404">
    <property type="entry name" value="GST_NTER"/>
    <property type="match status" value="1"/>
</dbReference>
<dbReference type="RefSeq" id="WP_135484380.1">
    <property type="nucleotide sequence ID" value="NZ_SRMF01000009.1"/>
</dbReference>
<evidence type="ECO:0000313" key="2">
    <source>
        <dbReference type="EMBL" id="TGG91287.1"/>
    </source>
</evidence>
<dbReference type="EMBL" id="SRMF01000009">
    <property type="protein sequence ID" value="TGG91287.1"/>
    <property type="molecule type" value="Genomic_DNA"/>
</dbReference>
<comment type="caution">
    <text evidence="2">The sequence shown here is derived from an EMBL/GenBank/DDBJ whole genome shotgun (WGS) entry which is preliminary data.</text>
</comment>
<dbReference type="SUPFAM" id="SSF52833">
    <property type="entry name" value="Thioredoxin-like"/>
    <property type="match status" value="1"/>
</dbReference>
<gene>
    <name evidence="2" type="ORF">E4656_16325</name>
</gene>
<dbReference type="CDD" id="cd00570">
    <property type="entry name" value="GST_N_family"/>
    <property type="match status" value="1"/>
</dbReference>